<comment type="caution">
    <text evidence="1">The sequence shown here is derived from an EMBL/GenBank/DDBJ whole genome shotgun (WGS) entry which is preliminary data.</text>
</comment>
<protein>
    <submittedName>
        <fullName evidence="1">Uncharacterized protein</fullName>
    </submittedName>
</protein>
<proteinExistence type="predicted"/>
<accession>A0ABW7YVZ9</accession>
<organism evidence="1 2">
    <name type="scientific">Nonomuraea typhae</name>
    <dbReference type="NCBI Taxonomy" id="2603600"/>
    <lineage>
        <taxon>Bacteria</taxon>
        <taxon>Bacillati</taxon>
        <taxon>Actinomycetota</taxon>
        <taxon>Actinomycetes</taxon>
        <taxon>Streptosporangiales</taxon>
        <taxon>Streptosporangiaceae</taxon>
        <taxon>Nonomuraea</taxon>
    </lineage>
</organism>
<sequence length="210" mass="21803">MPECTGSSSVPSPFPEADVFLLSVALLSMISFPWGSAEPPVDERWRTWPVHRVFPGALPGDSPSGARVTYVLAGIAPEAPCRVALQPSAAASLPGCLTTLRATYADSTQTYVATVGVAVLAGAPGPLPAALTGTRPASVRPVAFPDGAAERFGAAQYVTGALAASGGRYVVLAAAGYADGRPYQRERRTEPRLRATARQLATALNRALTR</sequence>
<dbReference type="EMBL" id="JBITGY010000006">
    <property type="protein sequence ID" value="MFI6500112.1"/>
    <property type="molecule type" value="Genomic_DNA"/>
</dbReference>
<reference evidence="1 2" key="1">
    <citation type="submission" date="2024-10" db="EMBL/GenBank/DDBJ databases">
        <title>The Natural Products Discovery Center: Release of the First 8490 Sequenced Strains for Exploring Actinobacteria Biosynthetic Diversity.</title>
        <authorList>
            <person name="Kalkreuter E."/>
            <person name="Kautsar S.A."/>
            <person name="Yang D."/>
            <person name="Bader C.D."/>
            <person name="Teijaro C.N."/>
            <person name="Fluegel L."/>
            <person name="Davis C.M."/>
            <person name="Simpson J.R."/>
            <person name="Lauterbach L."/>
            <person name="Steele A.D."/>
            <person name="Gui C."/>
            <person name="Meng S."/>
            <person name="Li G."/>
            <person name="Viehrig K."/>
            <person name="Ye F."/>
            <person name="Su P."/>
            <person name="Kiefer A.F."/>
            <person name="Nichols A."/>
            <person name="Cepeda A.J."/>
            <person name="Yan W."/>
            <person name="Fan B."/>
            <person name="Jiang Y."/>
            <person name="Adhikari A."/>
            <person name="Zheng C.-J."/>
            <person name="Schuster L."/>
            <person name="Cowan T.M."/>
            <person name="Smanski M.J."/>
            <person name="Chevrette M.G."/>
            <person name="De Carvalho L.P.S."/>
            <person name="Shen B."/>
        </authorList>
    </citation>
    <scope>NUCLEOTIDE SEQUENCE [LARGE SCALE GENOMIC DNA]</scope>
    <source>
        <strain evidence="1 2">NPDC050545</strain>
    </source>
</reference>
<keyword evidence="2" id="KW-1185">Reference proteome</keyword>
<dbReference type="RefSeq" id="WP_397083814.1">
    <property type="nucleotide sequence ID" value="NZ_JBITGY010000006.1"/>
</dbReference>
<dbReference type="Proteomes" id="UP001612741">
    <property type="component" value="Unassembled WGS sequence"/>
</dbReference>
<name>A0ABW7YVZ9_9ACTN</name>
<evidence type="ECO:0000313" key="2">
    <source>
        <dbReference type="Proteomes" id="UP001612741"/>
    </source>
</evidence>
<evidence type="ECO:0000313" key="1">
    <source>
        <dbReference type="EMBL" id="MFI6500112.1"/>
    </source>
</evidence>
<gene>
    <name evidence="1" type="ORF">ACIBG2_22205</name>
</gene>